<keyword evidence="1" id="KW-0812">Transmembrane</keyword>
<dbReference type="OrthoDB" id="5293418at2"/>
<comment type="caution">
    <text evidence="3">The sequence shown here is derived from an EMBL/GenBank/DDBJ whole genome shotgun (WGS) entry which is preliminary data.</text>
</comment>
<evidence type="ECO:0000313" key="3">
    <source>
        <dbReference type="EMBL" id="KRG64675.1"/>
    </source>
</evidence>
<sequence>MSTGSRYRKFNRWVLLCLLASMSMSMSVGMAHAQTRAWLDRDSISQGETVTLNIETDQGGVPDYAPLRADFALSNQSSSRQMQMRNGAVSNTALFAVALSPQRTGTLIIPALRVGNAQTAPMQLVVTQAPVASRDSNALAFIETDVDVTQPYVQQSVGVVVRLFFATQLASGELVLDTPAGASLQRVGDDRTSTREIGGRRYNVVERRFLLVPERSGPLQVTGARFSGQGVGGFFDDFFGRDNGQLSARGPDQTLQVRAIPADAPQPWLPLKGLQLRYTAAPRQGRTGEATTIVVEATANGVTKAQFPELPVPSLGDSAQVFAEPPQYDETFNGGSPQLKLTRRYSIVPQQPGTLTVPGIGMEWWDVQAGQARTATLPDLQLQITQGAGGIAAPPLVQPAAAAAAVPDEALAVAASAAVRPWVWPALAAGFALLWLVTLVWGLSRRAAGAQGEREAPRVVGTHGSRYSSADLRRALDVGGLDEVVHILAAMAGVDDLDAVMAKLDDESQRQALERMQRARWAGEGDVAAARARLREVFRQGPHWRGRAMAEKPVLDPLYPG</sequence>
<dbReference type="PANTHER" id="PTHR40940:SF1">
    <property type="entry name" value="PROTEIN BATD"/>
    <property type="match status" value="1"/>
</dbReference>
<organism evidence="3 4">
    <name type="scientific">Stenotrophomonas humi</name>
    <dbReference type="NCBI Taxonomy" id="405444"/>
    <lineage>
        <taxon>Bacteria</taxon>
        <taxon>Pseudomonadati</taxon>
        <taxon>Pseudomonadota</taxon>
        <taxon>Gammaproteobacteria</taxon>
        <taxon>Lysobacterales</taxon>
        <taxon>Lysobacteraceae</taxon>
        <taxon>Stenotrophomonas</taxon>
    </lineage>
</organism>
<dbReference type="STRING" id="405444.ABB26_06500"/>
<feature type="transmembrane region" description="Helical" evidence="1">
    <location>
        <begin position="422"/>
        <end position="444"/>
    </location>
</feature>
<dbReference type="AlphaFoldDB" id="A0A0R0CHH4"/>
<dbReference type="EMBL" id="LDJI01000012">
    <property type="protein sequence ID" value="KRG64675.1"/>
    <property type="molecule type" value="Genomic_DNA"/>
</dbReference>
<gene>
    <name evidence="3" type="ORF">ABB26_06500</name>
</gene>
<feature type="chain" id="PRO_5006394052" evidence="2">
    <location>
        <begin position="34"/>
        <end position="561"/>
    </location>
</feature>
<dbReference type="Proteomes" id="UP000050864">
    <property type="component" value="Unassembled WGS sequence"/>
</dbReference>
<dbReference type="InterPro" id="IPR025738">
    <property type="entry name" value="BatD"/>
</dbReference>
<keyword evidence="4" id="KW-1185">Reference proteome</keyword>
<feature type="signal peptide" evidence="2">
    <location>
        <begin position="1"/>
        <end position="33"/>
    </location>
</feature>
<name>A0A0R0CHH4_9GAMM</name>
<dbReference type="RefSeq" id="WP_057632869.1">
    <property type="nucleotide sequence ID" value="NZ_LDJI01000012.1"/>
</dbReference>
<evidence type="ECO:0000256" key="1">
    <source>
        <dbReference type="SAM" id="Phobius"/>
    </source>
</evidence>
<evidence type="ECO:0000313" key="4">
    <source>
        <dbReference type="Proteomes" id="UP000050864"/>
    </source>
</evidence>
<dbReference type="PATRIC" id="fig|405444.3.peg.302"/>
<accession>A0A0R0CHH4</accession>
<reference evidence="3 4" key="1">
    <citation type="submission" date="2015-05" db="EMBL/GenBank/DDBJ databases">
        <title>Genome sequencing and analysis of members of genus Stenotrophomonas.</title>
        <authorList>
            <person name="Patil P.P."/>
            <person name="Midha S."/>
            <person name="Patil P.B."/>
        </authorList>
    </citation>
    <scope>NUCLEOTIDE SEQUENCE [LARGE SCALE GENOMIC DNA]</scope>
    <source>
        <strain evidence="3 4">DSM 18929</strain>
    </source>
</reference>
<keyword evidence="1" id="KW-0472">Membrane</keyword>
<evidence type="ECO:0000256" key="2">
    <source>
        <dbReference type="SAM" id="SignalP"/>
    </source>
</evidence>
<dbReference type="PANTHER" id="PTHR40940">
    <property type="entry name" value="PROTEIN BATD-RELATED"/>
    <property type="match status" value="1"/>
</dbReference>
<protein>
    <submittedName>
        <fullName evidence="3">Membrane protein</fullName>
    </submittedName>
</protein>
<proteinExistence type="predicted"/>
<keyword evidence="1" id="KW-1133">Transmembrane helix</keyword>
<dbReference type="Pfam" id="PF13584">
    <property type="entry name" value="BatD"/>
    <property type="match status" value="1"/>
</dbReference>
<keyword evidence="2" id="KW-0732">Signal</keyword>